<evidence type="ECO:0000313" key="12">
    <source>
        <dbReference type="Proteomes" id="UP001622594"/>
    </source>
</evidence>
<evidence type="ECO:0000256" key="4">
    <source>
        <dbReference type="ARBA" id="ARBA00022679"/>
    </source>
</evidence>
<dbReference type="Pfam" id="PF02366">
    <property type="entry name" value="PMT"/>
    <property type="match status" value="1"/>
</dbReference>
<evidence type="ECO:0000256" key="5">
    <source>
        <dbReference type="ARBA" id="ARBA00022692"/>
    </source>
</evidence>
<dbReference type="RefSeq" id="WP_406080118.1">
    <property type="nucleotide sequence ID" value="NZ_CP108188.1"/>
</dbReference>
<evidence type="ECO:0000256" key="7">
    <source>
        <dbReference type="ARBA" id="ARBA00023136"/>
    </source>
</evidence>
<keyword evidence="5 9" id="KW-0812">Transmembrane</keyword>
<feature type="transmembrane region" description="Helical" evidence="9">
    <location>
        <begin position="212"/>
        <end position="244"/>
    </location>
</feature>
<keyword evidence="2" id="KW-1003">Cell membrane</keyword>
<keyword evidence="12" id="KW-1185">Reference proteome</keyword>
<accession>A0ABZ1LIK7</accession>
<feature type="region of interest" description="Disordered" evidence="8">
    <location>
        <begin position="1"/>
        <end position="25"/>
    </location>
</feature>
<keyword evidence="7 9" id="KW-0472">Membrane</keyword>
<keyword evidence="6 9" id="KW-1133">Transmembrane helix</keyword>
<gene>
    <name evidence="11" type="ORF">OG814_36120</name>
</gene>
<feature type="transmembrane region" description="Helical" evidence="9">
    <location>
        <begin position="251"/>
        <end position="272"/>
    </location>
</feature>
<dbReference type="InterPro" id="IPR050297">
    <property type="entry name" value="LipidA_mod_glycosyltrf_83"/>
</dbReference>
<feature type="domain" description="ArnT-like N-terminal" evidence="10">
    <location>
        <begin position="113"/>
        <end position="251"/>
    </location>
</feature>
<reference evidence="11 12" key="1">
    <citation type="submission" date="2022-10" db="EMBL/GenBank/DDBJ databases">
        <title>The complete genomes of actinobacterial strains from the NBC collection.</title>
        <authorList>
            <person name="Joergensen T.S."/>
            <person name="Alvarez Arevalo M."/>
            <person name="Sterndorff E.B."/>
            <person name="Faurdal D."/>
            <person name="Vuksanovic O."/>
            <person name="Mourched A.-S."/>
            <person name="Charusanti P."/>
            <person name="Shaw S."/>
            <person name="Blin K."/>
            <person name="Weber T."/>
        </authorList>
    </citation>
    <scope>NUCLEOTIDE SEQUENCE [LARGE SCALE GENOMIC DNA]</scope>
    <source>
        <strain evidence="11 12">NBC_00123</strain>
    </source>
</reference>
<comment type="subcellular location">
    <subcellularLocation>
        <location evidence="1">Cell membrane</location>
        <topology evidence="1">Multi-pass membrane protein</topology>
    </subcellularLocation>
</comment>
<feature type="transmembrane region" description="Helical" evidence="9">
    <location>
        <begin position="395"/>
        <end position="416"/>
    </location>
</feature>
<protein>
    <submittedName>
        <fullName evidence="11">Glycosyltransferase family 39 protein</fullName>
    </submittedName>
</protein>
<feature type="transmembrane region" description="Helical" evidence="9">
    <location>
        <begin position="33"/>
        <end position="50"/>
    </location>
</feature>
<feature type="transmembrane region" description="Helical" evidence="9">
    <location>
        <begin position="315"/>
        <end position="336"/>
    </location>
</feature>
<feature type="transmembrane region" description="Helical" evidence="9">
    <location>
        <begin position="343"/>
        <end position="364"/>
    </location>
</feature>
<feature type="transmembrane region" description="Helical" evidence="9">
    <location>
        <begin position="118"/>
        <end position="136"/>
    </location>
</feature>
<evidence type="ECO:0000259" key="10">
    <source>
        <dbReference type="Pfam" id="PF02366"/>
    </source>
</evidence>
<keyword evidence="3" id="KW-0328">Glycosyltransferase</keyword>
<proteinExistence type="predicted"/>
<feature type="transmembrane region" description="Helical" evidence="9">
    <location>
        <begin position="370"/>
        <end position="388"/>
    </location>
</feature>
<evidence type="ECO:0000256" key="2">
    <source>
        <dbReference type="ARBA" id="ARBA00022475"/>
    </source>
</evidence>
<evidence type="ECO:0000256" key="8">
    <source>
        <dbReference type="SAM" id="MobiDB-lite"/>
    </source>
</evidence>
<sequence>MTVPRTVPVSTGTEPMTAVPAPRPRGRRRPVPTFVYAAGAALLTVALRLFQSSRAGDLFIDEPIYRRLGDSAAAGGFPRTDEGLFFLHPPGYFYVEAGWTKLVGEHSDVIAGVYSSRVLNALLAGVTAALLVFLVARVRSRGAGAVAGLVFALDEYCIRQNNRVLLETGTMVWVLAGYLVLVGLTRPGPSGPSGPAGSTARSRPGSRPRARALLAGLFFGLAILTKDHAVLITVLPLLAALLLGWGPPRRLVALTAATTLASYCVYVALIALNGHFGAFWEAKTAGVRRLLGVVQETGFNSEGTPSLTGRLVAELPGYTSTYLLLALTPVALFLLLRRKEPVYRLLALFQASAIVTLGYAVGLGTLEEQALYLLFVPNLVALAVTVPVPSRTRPVLRVLGCGLLVALLAAPATSYAHARGTPDDGFERLRTYLLTHVPAGSGIVTVDGARSRGVTDWVLRDTYRLGPWVTPEEQAANGAGYLIVPWRVIEQGYGRSSLAEVRRLTDGLRPEFAFDGPMYGTLALYRLPSPLSGPNLTRLAVPDSAVTGPLLPAPEPPAAEVGDAAR</sequence>
<dbReference type="PANTHER" id="PTHR33908">
    <property type="entry name" value="MANNOSYLTRANSFERASE YKCB-RELATED"/>
    <property type="match status" value="1"/>
</dbReference>
<evidence type="ECO:0000256" key="3">
    <source>
        <dbReference type="ARBA" id="ARBA00022676"/>
    </source>
</evidence>
<dbReference type="EMBL" id="CP108188">
    <property type="protein sequence ID" value="WTR74337.1"/>
    <property type="molecule type" value="Genomic_DNA"/>
</dbReference>
<dbReference type="InterPro" id="IPR003342">
    <property type="entry name" value="ArnT-like_N"/>
</dbReference>
<evidence type="ECO:0000256" key="9">
    <source>
        <dbReference type="SAM" id="Phobius"/>
    </source>
</evidence>
<evidence type="ECO:0000313" key="11">
    <source>
        <dbReference type="EMBL" id="WTR74337.1"/>
    </source>
</evidence>
<dbReference type="PANTHER" id="PTHR33908:SF11">
    <property type="entry name" value="MEMBRANE PROTEIN"/>
    <property type="match status" value="1"/>
</dbReference>
<organism evidence="11 12">
    <name type="scientific">Streptomyces zaomyceticus</name>
    <dbReference type="NCBI Taxonomy" id="68286"/>
    <lineage>
        <taxon>Bacteria</taxon>
        <taxon>Bacillati</taxon>
        <taxon>Actinomycetota</taxon>
        <taxon>Actinomycetes</taxon>
        <taxon>Kitasatosporales</taxon>
        <taxon>Streptomycetaceae</taxon>
        <taxon>Streptomyces</taxon>
    </lineage>
</organism>
<name>A0ABZ1LIK7_9ACTN</name>
<feature type="region of interest" description="Disordered" evidence="8">
    <location>
        <begin position="547"/>
        <end position="566"/>
    </location>
</feature>
<keyword evidence="4" id="KW-0808">Transferase</keyword>
<dbReference type="Proteomes" id="UP001622594">
    <property type="component" value="Chromosome"/>
</dbReference>
<evidence type="ECO:0000256" key="6">
    <source>
        <dbReference type="ARBA" id="ARBA00022989"/>
    </source>
</evidence>
<feature type="transmembrane region" description="Helical" evidence="9">
    <location>
        <begin position="164"/>
        <end position="184"/>
    </location>
</feature>
<evidence type="ECO:0000256" key="1">
    <source>
        <dbReference type="ARBA" id="ARBA00004651"/>
    </source>
</evidence>